<dbReference type="OrthoDB" id="6054119at2"/>
<sequence length="120" mass="12856">MKRHETPLNQKSLRLAFGVHNAAKDAPAKVVRQIESEAQALAVSIAAGSHKLDYVAACIGRSRSYVSRMQTGSAPIPDRLISPLCAATGTNLLRQYVDMQRALSGQGDVQRLAALMQVAA</sequence>
<organism evidence="1 2">
    <name type="scientific">Stenotrophomonas pictorum JCM 9942</name>
    <dbReference type="NCBI Taxonomy" id="1236960"/>
    <lineage>
        <taxon>Bacteria</taxon>
        <taxon>Pseudomonadati</taxon>
        <taxon>Pseudomonadota</taxon>
        <taxon>Gammaproteobacteria</taxon>
        <taxon>Lysobacterales</taxon>
        <taxon>Lysobacteraceae</taxon>
        <taxon>Stenotrophomonas</taxon>
    </lineage>
</organism>
<evidence type="ECO:0008006" key="3">
    <source>
        <dbReference type="Google" id="ProtNLM"/>
    </source>
</evidence>
<evidence type="ECO:0000313" key="2">
    <source>
        <dbReference type="Proteomes" id="UP000050836"/>
    </source>
</evidence>
<evidence type="ECO:0000313" key="1">
    <source>
        <dbReference type="EMBL" id="KRG39114.1"/>
    </source>
</evidence>
<gene>
    <name evidence="1" type="ORF">ARC78_14950</name>
</gene>
<dbReference type="EMBL" id="LLXS01000048">
    <property type="protein sequence ID" value="KRG39114.1"/>
    <property type="molecule type" value="Genomic_DNA"/>
</dbReference>
<keyword evidence="2" id="KW-1185">Reference proteome</keyword>
<accession>A0A0R0AAJ9</accession>
<comment type="caution">
    <text evidence="1">The sequence shown here is derived from an EMBL/GenBank/DDBJ whole genome shotgun (WGS) entry which is preliminary data.</text>
</comment>
<dbReference type="AlphaFoldDB" id="A0A0R0AAJ9"/>
<protein>
    <recommendedName>
        <fullName evidence="3">DNA-binding protein</fullName>
    </recommendedName>
</protein>
<proteinExistence type="predicted"/>
<dbReference type="Proteomes" id="UP000050836">
    <property type="component" value="Unassembled WGS sequence"/>
</dbReference>
<reference evidence="1 2" key="1">
    <citation type="submission" date="2015-10" db="EMBL/GenBank/DDBJ databases">
        <title>Genome sequencing and analysis of members of genus Stenotrophomonas.</title>
        <authorList>
            <person name="Patil P.P."/>
            <person name="Midha S."/>
            <person name="Patil P.B."/>
        </authorList>
    </citation>
    <scope>NUCLEOTIDE SEQUENCE [LARGE SCALE GENOMIC DNA]</scope>
    <source>
        <strain evidence="1 2">JCM 9942</strain>
    </source>
</reference>
<name>A0A0R0AAJ9_9GAMM</name>